<evidence type="ECO:0000256" key="1">
    <source>
        <dbReference type="ARBA" id="ARBA00022741"/>
    </source>
</evidence>
<dbReference type="GO" id="GO:0006897">
    <property type="term" value="P:endocytosis"/>
    <property type="evidence" value="ECO:0007669"/>
    <property type="project" value="TreeGrafter"/>
</dbReference>
<evidence type="ECO:0000259" key="4">
    <source>
        <dbReference type="PROSITE" id="PS51388"/>
    </source>
</evidence>
<dbReference type="GO" id="GO:0016020">
    <property type="term" value="C:membrane"/>
    <property type="evidence" value="ECO:0007669"/>
    <property type="project" value="TreeGrafter"/>
</dbReference>
<keyword evidence="2" id="KW-0342">GTP-binding</keyword>
<gene>
    <name evidence="6" type="ORF">HYFRA_00004270</name>
</gene>
<evidence type="ECO:0000259" key="5">
    <source>
        <dbReference type="PROSITE" id="PS51718"/>
    </source>
</evidence>
<dbReference type="GO" id="GO:0008017">
    <property type="term" value="F:microtubule binding"/>
    <property type="evidence" value="ECO:0007669"/>
    <property type="project" value="TreeGrafter"/>
</dbReference>
<dbReference type="PROSITE" id="PS51718">
    <property type="entry name" value="G_DYNAMIN_2"/>
    <property type="match status" value="1"/>
</dbReference>
<reference evidence="6" key="1">
    <citation type="submission" date="2021-07" db="EMBL/GenBank/DDBJ databases">
        <authorList>
            <person name="Durling M."/>
        </authorList>
    </citation>
    <scope>NUCLEOTIDE SEQUENCE</scope>
</reference>
<dbReference type="InterPro" id="IPR020850">
    <property type="entry name" value="GED_dom"/>
</dbReference>
<dbReference type="Gene3D" id="3.40.50.300">
    <property type="entry name" value="P-loop containing nucleotide triphosphate hydrolases"/>
    <property type="match status" value="1"/>
</dbReference>
<evidence type="ECO:0000256" key="3">
    <source>
        <dbReference type="SAM" id="MobiDB-lite"/>
    </source>
</evidence>
<feature type="region of interest" description="Disordered" evidence="3">
    <location>
        <begin position="1"/>
        <end position="64"/>
    </location>
</feature>
<evidence type="ECO:0000313" key="6">
    <source>
        <dbReference type="EMBL" id="CAG8949939.1"/>
    </source>
</evidence>
<name>A0A9N9PF52_9HELO</name>
<feature type="domain" description="Dynamin-type G" evidence="5">
    <location>
        <begin position="88"/>
        <end position="380"/>
    </location>
</feature>
<feature type="domain" description="GED" evidence="4">
    <location>
        <begin position="679"/>
        <end position="766"/>
    </location>
</feature>
<dbReference type="PRINTS" id="PR00195">
    <property type="entry name" value="DYNAMIN"/>
</dbReference>
<dbReference type="AlphaFoldDB" id="A0A9N9PF52"/>
<dbReference type="CDD" id="cd08771">
    <property type="entry name" value="DLP_1"/>
    <property type="match status" value="1"/>
</dbReference>
<keyword evidence="7" id="KW-1185">Reference proteome</keyword>
<dbReference type="SMART" id="SM00053">
    <property type="entry name" value="DYNc"/>
    <property type="match status" value="1"/>
</dbReference>
<dbReference type="EMBL" id="CAJVRL010000025">
    <property type="protein sequence ID" value="CAG8949939.1"/>
    <property type="molecule type" value="Genomic_DNA"/>
</dbReference>
<organism evidence="6 7">
    <name type="scientific">Hymenoscyphus fraxineus</name>
    <dbReference type="NCBI Taxonomy" id="746836"/>
    <lineage>
        <taxon>Eukaryota</taxon>
        <taxon>Fungi</taxon>
        <taxon>Dikarya</taxon>
        <taxon>Ascomycota</taxon>
        <taxon>Pezizomycotina</taxon>
        <taxon>Leotiomycetes</taxon>
        <taxon>Helotiales</taxon>
        <taxon>Helotiaceae</taxon>
        <taxon>Hymenoscyphus</taxon>
    </lineage>
</organism>
<protein>
    <recommendedName>
        <fullName evidence="8">Interferon-induced GTP-binding protein Mx</fullName>
    </recommendedName>
</protein>
<dbReference type="Proteomes" id="UP000696280">
    <property type="component" value="Unassembled WGS sequence"/>
</dbReference>
<dbReference type="OrthoDB" id="415706at2759"/>
<evidence type="ECO:0008006" key="8">
    <source>
        <dbReference type="Google" id="ProtNLM"/>
    </source>
</evidence>
<feature type="compositionally biased region" description="Low complexity" evidence="3">
    <location>
        <begin position="48"/>
        <end position="64"/>
    </location>
</feature>
<dbReference type="InterPro" id="IPR045063">
    <property type="entry name" value="Dynamin_N"/>
</dbReference>
<dbReference type="GO" id="GO:0003924">
    <property type="term" value="F:GTPase activity"/>
    <property type="evidence" value="ECO:0007669"/>
    <property type="project" value="InterPro"/>
</dbReference>
<dbReference type="InterPro" id="IPR022812">
    <property type="entry name" value="Dynamin"/>
</dbReference>
<dbReference type="PANTHER" id="PTHR11566">
    <property type="entry name" value="DYNAMIN"/>
    <property type="match status" value="1"/>
</dbReference>
<accession>A0A9N9PF52</accession>
<dbReference type="GO" id="GO:0000266">
    <property type="term" value="P:mitochondrial fission"/>
    <property type="evidence" value="ECO:0007669"/>
    <property type="project" value="TreeGrafter"/>
</dbReference>
<dbReference type="GO" id="GO:0048312">
    <property type="term" value="P:intracellular distribution of mitochondria"/>
    <property type="evidence" value="ECO:0007669"/>
    <property type="project" value="TreeGrafter"/>
</dbReference>
<dbReference type="GO" id="GO:0005874">
    <property type="term" value="C:microtubule"/>
    <property type="evidence" value="ECO:0007669"/>
    <property type="project" value="TreeGrafter"/>
</dbReference>
<keyword evidence="1" id="KW-0547">Nucleotide-binding</keyword>
<dbReference type="PANTHER" id="PTHR11566:SF66">
    <property type="entry name" value="INTERFERON-INDUCED GTP-BINDING PROTEIN MX"/>
    <property type="match status" value="1"/>
</dbReference>
<dbReference type="InterPro" id="IPR030381">
    <property type="entry name" value="G_DYNAMIN_dom"/>
</dbReference>
<dbReference type="Pfam" id="PF01031">
    <property type="entry name" value="Dynamin_M"/>
    <property type="match status" value="1"/>
</dbReference>
<dbReference type="InterPro" id="IPR027417">
    <property type="entry name" value="P-loop_NTPase"/>
</dbReference>
<dbReference type="InterPro" id="IPR000375">
    <property type="entry name" value="Dynamin_stalk"/>
</dbReference>
<sequence length="766" mass="86193">MPPHKKTSTPQGSGPSTSASLSSRPQSPIQRGGVPLRQKGQGLNGVVTPTSAPSATAKTTSLEELQTEEQRTVLDTIAKVRKCGLEGEVSLPQIVVCGDQSAGKSSVLEALTEIPFPRNDNLCTRYATEIQLRRANMESITIRVNPDTARPVAEQNEIKLFERTIIDFDELPAIMDEAMTVMGIGKTSDTQPSEKPRAFSRDVLSINYEGANRPQLTLIDIPGLIGTETKQTNTQDISLVEEITNHYIKQPRTICLAVVSAATDYANQRILSKVREVDPEGDRTLGVITKPDIPPAGSGSEKAYIELARNEDIFFKLGWHVVKNRKFDERDVSLSDRNELEASFFRTTNWSSVPKEDVGIAALRLRLSKLLFEHVRKELPNLRAELEQQLLSTQKELEQLGESRSSAEECKAYLAQLSVNYCEIVKAAVDGHYEGEYFHQNVDTEFALQSPSTLCRTRAVVQLLNTKFAENVRINGPKFRIDSQKSEDGEDVPLPIHLQPNKSQAPKIITRKEALEWVSKALIRSRGKELVGSFNPLIISELLKELTEKWYDFALYHLEEISVVCHKFLKNLLHDLTPEDVERRIWENKIAEELGKREKEAKNELERLMADLRGHPINYNHYYTMTIGKQRKERQKNVLALLMKDATVMEEGVAKSVDIEKVVGLYSDDAEKNMEGFSNEDALESVLSIYKVSEKTFVANVTTQVIERHIIRGLEKIFSPVYITNLEPRVAIAMASEPASATSKREHFEDQIRKLEDGRGIFRNVM</sequence>
<dbReference type="Pfam" id="PF00350">
    <property type="entry name" value="Dynamin_N"/>
    <property type="match status" value="1"/>
</dbReference>
<proteinExistence type="predicted"/>
<feature type="compositionally biased region" description="Low complexity" evidence="3">
    <location>
        <begin position="8"/>
        <end position="28"/>
    </location>
</feature>
<evidence type="ECO:0000256" key="2">
    <source>
        <dbReference type="ARBA" id="ARBA00023134"/>
    </source>
</evidence>
<dbReference type="GO" id="GO:0005739">
    <property type="term" value="C:mitochondrion"/>
    <property type="evidence" value="ECO:0007669"/>
    <property type="project" value="TreeGrafter"/>
</dbReference>
<dbReference type="SUPFAM" id="SSF52540">
    <property type="entry name" value="P-loop containing nucleoside triphosphate hydrolases"/>
    <property type="match status" value="1"/>
</dbReference>
<dbReference type="InterPro" id="IPR001401">
    <property type="entry name" value="Dynamin_GTPase"/>
</dbReference>
<comment type="caution">
    <text evidence="6">The sequence shown here is derived from an EMBL/GenBank/DDBJ whole genome shotgun (WGS) entry which is preliminary data.</text>
</comment>
<dbReference type="GO" id="GO:0005525">
    <property type="term" value="F:GTP binding"/>
    <property type="evidence" value="ECO:0007669"/>
    <property type="project" value="InterPro"/>
</dbReference>
<dbReference type="FunFam" id="3.40.50.300:FF:001425">
    <property type="entry name" value="Dynamin GTPase, putative"/>
    <property type="match status" value="1"/>
</dbReference>
<evidence type="ECO:0000313" key="7">
    <source>
        <dbReference type="Proteomes" id="UP000696280"/>
    </source>
</evidence>
<dbReference type="GO" id="GO:0016559">
    <property type="term" value="P:peroxisome fission"/>
    <property type="evidence" value="ECO:0007669"/>
    <property type="project" value="TreeGrafter"/>
</dbReference>
<dbReference type="PROSITE" id="PS51388">
    <property type="entry name" value="GED"/>
    <property type="match status" value="1"/>
</dbReference>